<feature type="domain" description="PBP" evidence="3">
    <location>
        <begin position="53"/>
        <end position="317"/>
    </location>
</feature>
<dbReference type="Gene3D" id="3.40.190.10">
    <property type="entry name" value="Periplasmic binding protein-like II"/>
    <property type="match status" value="2"/>
</dbReference>
<dbReference type="EMBL" id="JAADJT010000004">
    <property type="protein sequence ID" value="NGZ84790.1"/>
    <property type="molecule type" value="Genomic_DNA"/>
</dbReference>
<evidence type="ECO:0000256" key="1">
    <source>
        <dbReference type="ARBA" id="ARBA00022729"/>
    </source>
</evidence>
<gene>
    <name evidence="4" type="ORF">GW587_11045</name>
</gene>
<evidence type="ECO:0000259" key="3">
    <source>
        <dbReference type="Pfam" id="PF12849"/>
    </source>
</evidence>
<feature type="chain" id="PRO_5045813876" evidence="2">
    <location>
        <begin position="27"/>
        <end position="350"/>
    </location>
</feature>
<dbReference type="SUPFAM" id="SSF53850">
    <property type="entry name" value="Periplasmic binding protein-like II"/>
    <property type="match status" value="1"/>
</dbReference>
<evidence type="ECO:0000313" key="4">
    <source>
        <dbReference type="EMBL" id="NGZ84790.1"/>
    </source>
</evidence>
<dbReference type="PANTHER" id="PTHR30570">
    <property type="entry name" value="PERIPLASMIC PHOSPHATE BINDING COMPONENT OF PHOSPHATE ABC TRANSPORTER"/>
    <property type="match status" value="1"/>
</dbReference>
<dbReference type="PANTHER" id="PTHR30570:SF6">
    <property type="entry name" value="PHOSPHATE-BINDING PROTEIN PSTS"/>
    <property type="match status" value="1"/>
</dbReference>
<keyword evidence="1 2" id="KW-0732">Signal</keyword>
<evidence type="ECO:0000256" key="2">
    <source>
        <dbReference type="SAM" id="SignalP"/>
    </source>
</evidence>
<feature type="signal peptide" evidence="2">
    <location>
        <begin position="1"/>
        <end position="26"/>
    </location>
</feature>
<sequence>MPTMPTFSLRLVAALPLALWAGAAAAADTLPAPYQPLPVAVAPDQPYVLRDGSVAIVGNDGLEDVIKQFNALFVKTHPGVRFSLRMEGSSAGMPALTAGATAFAPLTRDMWPGDRSAFRQVHGYDATAIRIGYNGHGPRPPSKTPPAVYVHAANPLPGLSLEQLGRVFTAGAPRGDINLWSQLGLEGDYAQRRIHAYGLRDDGGFATGIRIARLGGRPFAIKYEALRDREAVIKAVAADPYGIALLGWIDAARTSAAVRVLPLAAADDGAFHGPSYDEVRRGEYPLSAAVQFYVNRAPGKPLDPLVREYLRLALSAEGQAILERQRDTEEGYVPLDAKALQAELKKLEGL</sequence>
<keyword evidence="5" id="KW-1185">Reference proteome</keyword>
<dbReference type="Proteomes" id="UP000666369">
    <property type="component" value="Unassembled WGS sequence"/>
</dbReference>
<reference evidence="4 5" key="1">
    <citation type="submission" date="2020-01" db="EMBL/GenBank/DDBJ databases">
        <authorList>
            <person name="Lee S.D."/>
        </authorList>
    </citation>
    <scope>NUCLEOTIDE SEQUENCE [LARGE SCALE GENOMIC DNA]</scope>
    <source>
        <strain evidence="4 5">SAP-35</strain>
    </source>
</reference>
<name>A0ABX0FJP0_9BURK</name>
<reference evidence="5" key="2">
    <citation type="submission" date="2023-07" db="EMBL/GenBank/DDBJ databases">
        <title>Duganella aceri sp. nov., isolated from tree sap.</title>
        <authorList>
            <person name="Kim I.S."/>
        </authorList>
    </citation>
    <scope>NUCLEOTIDE SEQUENCE [LARGE SCALE GENOMIC DNA]</scope>
    <source>
        <strain evidence="5">SAP-35</strain>
    </source>
</reference>
<proteinExistence type="predicted"/>
<accession>A0ABX0FJP0</accession>
<organism evidence="4 5">
    <name type="scientific">Duganella aceris</name>
    <dbReference type="NCBI Taxonomy" id="2703883"/>
    <lineage>
        <taxon>Bacteria</taxon>
        <taxon>Pseudomonadati</taxon>
        <taxon>Pseudomonadota</taxon>
        <taxon>Betaproteobacteria</taxon>
        <taxon>Burkholderiales</taxon>
        <taxon>Oxalobacteraceae</taxon>
        <taxon>Telluria group</taxon>
        <taxon>Duganella</taxon>
    </lineage>
</organism>
<dbReference type="InterPro" id="IPR024370">
    <property type="entry name" value="PBP_domain"/>
</dbReference>
<dbReference type="RefSeq" id="WP_166102357.1">
    <property type="nucleotide sequence ID" value="NZ_JAADJT010000004.1"/>
</dbReference>
<comment type="caution">
    <text evidence="4">The sequence shown here is derived from an EMBL/GenBank/DDBJ whole genome shotgun (WGS) entry which is preliminary data.</text>
</comment>
<protein>
    <submittedName>
        <fullName evidence="4">Phosphate-binding protein</fullName>
    </submittedName>
</protein>
<dbReference type="InterPro" id="IPR050811">
    <property type="entry name" value="Phosphate_ABC_transporter"/>
</dbReference>
<evidence type="ECO:0000313" key="5">
    <source>
        <dbReference type="Proteomes" id="UP000666369"/>
    </source>
</evidence>
<dbReference type="Pfam" id="PF12849">
    <property type="entry name" value="PBP_like_2"/>
    <property type="match status" value="1"/>
</dbReference>